<keyword evidence="3" id="KW-1185">Reference proteome</keyword>
<dbReference type="PROSITE" id="PS51257">
    <property type="entry name" value="PROKAR_LIPOPROTEIN"/>
    <property type="match status" value="1"/>
</dbReference>
<feature type="chain" id="PRO_5010374451" evidence="1">
    <location>
        <begin position="17"/>
        <end position="1487"/>
    </location>
</feature>
<gene>
    <name evidence="2" type="ORF">SAMN05444354_10760</name>
</gene>
<accession>A0A1H7RIX8</accession>
<protein>
    <submittedName>
        <fullName evidence="2">Uncharacterized protein</fullName>
    </submittedName>
</protein>
<feature type="signal peptide" evidence="1">
    <location>
        <begin position="1"/>
        <end position="16"/>
    </location>
</feature>
<evidence type="ECO:0000256" key="1">
    <source>
        <dbReference type="SAM" id="SignalP"/>
    </source>
</evidence>
<keyword evidence="1" id="KW-0732">Signal</keyword>
<evidence type="ECO:0000313" key="3">
    <source>
        <dbReference type="Proteomes" id="UP000182719"/>
    </source>
</evidence>
<reference evidence="3" key="1">
    <citation type="submission" date="2016-10" db="EMBL/GenBank/DDBJ databases">
        <authorList>
            <person name="Varghese N."/>
            <person name="Submissions S."/>
        </authorList>
    </citation>
    <scope>NUCLEOTIDE SEQUENCE [LARGE SCALE GENOMIC DNA]</scope>
    <source>
        <strain evidence="3">DSM 17044</strain>
    </source>
</reference>
<dbReference type="RefSeq" id="WP_075007120.1">
    <property type="nucleotide sequence ID" value="NZ_FOAP01000007.1"/>
</dbReference>
<sequence length="1487" mass="159606">MRLFNMMCLGAVCLLAACGAPLEETSFAPEADTQSQELSAACNESALAWAAGTGDAQKTCEVPWNYGLACYKQQVSPYCHRTGYEQKQCPVYQACRHPDFGVEKYASPHPQYTKTVTCPEITEKQCWYDHEYGQLECEIVTVEYKCQEACQARADAEKATVDSRFRAGVVAKVLSYTSNVPSSTCKFELQNFPIYKQQASAPCAQTGTVQCDDATKPIYASCRHPAHGVDSTNSCGTGNLFTTAPATLTQAKAQASAKWADAALKNEGSMSYSTALTCQTCDALPLDATDPAVQVTQVSAKFECLKSTLQAYPSLPPAAGGAKLESELVSRLKLLFELRGHQLTETQKAYAHTLYVTKPAQHGTCGTGFLPPTGGDPSCPSQANLNGSLQMCAQLASAHVPPQSAAAMLNACMDLGLPVSMISEACQGQAYRDAYHQVWLKLFEHSLTGLKRSGPEQLPEQADVTVRLGQLNRWFEHQLTTVHAGTPPGGMLWRDVSDTLGVFWKAAYANTLVNSSGTGLVADPLNIGLKTDQAVLRAALSPAQPPLKGGALLLLLGDGFRGLFERMEDFSRLHDLGCRFKGCEAGQVKTEMSELWALFAAVPEAGPLQNAVNASTVLAASPYAGHAEWKNLFNLLALRHGTFAGAAAASAGVPSYTPQVLRAPQGAPSVPLAAWAKMVQQADSFTKSYVKAGVFQSTARDTLRIGIQESKQSLLNTQIQLRKQELTSARDAYAANQANYVSNLLAEMGNASNQASLTSQLDKKVQEFYALNADLIGLQDNLALDEAQFGDFASAFNTVLEQETGQLSLMQIQRTPSQTLNIDAADAHFNTTWEDIGAIAFETGGQVWKVPAQTGHLLNFRTMGLYAPSCTLQTTTLANPEDPDSYLFVEAPAGGALTGPGGYVVTFQDGKFSSGSTAMNTYARSSVDSRICAGVKVEAGVTFYGSGVTAYASVEQCLAATLGMETSVNAQQGADTRTSASFSTGLRVSNTPFPNAPVGSLLLVAMEKDGFAPGQVREVRVLQDPHTAVVVEADRDYYLVVNDQGGCVADTQHALSVEFTHLVPAGLAAKALGKAMAQSLTDLRAATAAAVSQGRVTSSELGALRDAALARLLTAFSQQCPGCQVSDMPQVFHALYTAHVSKELARLERLVQLHAVERALQTMLLDFQFLRDDLAAGEEKARLLRLLPLWNLRNLDGLMMRDGLRSLTTLVTDYLYPVMDLRYPTAAASLKTAPALDTLVRANWSADFPSLSTLAINAVSAIETGLANARINDPVESHMLVALSFPRPGVSNGAASPWRKADGERSEALWNALASQGTFTLKLTPEDLYTAVGGASGLMQCNEGTPLLKTMAFFLVRPNQPSNDSLNSQMKRAHVAWADSFDFTGETVTKRYTMVNPLWLTGAPRILFGNGTQALERFELHETGKPEANQNIAGDGLSPFGAMQVDMSDFFLQAPNPLEAATELVVMVKVDKRAVLGVSQPQMCQQP</sequence>
<dbReference type="EMBL" id="FOAP01000007">
    <property type="protein sequence ID" value="SEL59958.1"/>
    <property type="molecule type" value="Genomic_DNA"/>
</dbReference>
<dbReference type="Proteomes" id="UP000182719">
    <property type="component" value="Unassembled WGS sequence"/>
</dbReference>
<organism evidence="2 3">
    <name type="scientific">Stigmatella aurantiaca</name>
    <dbReference type="NCBI Taxonomy" id="41"/>
    <lineage>
        <taxon>Bacteria</taxon>
        <taxon>Pseudomonadati</taxon>
        <taxon>Myxococcota</taxon>
        <taxon>Myxococcia</taxon>
        <taxon>Myxococcales</taxon>
        <taxon>Cystobacterineae</taxon>
        <taxon>Archangiaceae</taxon>
        <taxon>Stigmatella</taxon>
    </lineage>
</organism>
<proteinExistence type="predicted"/>
<dbReference type="OrthoDB" id="5504658at2"/>
<name>A0A1H7RIX8_STIAU</name>
<evidence type="ECO:0000313" key="2">
    <source>
        <dbReference type="EMBL" id="SEL59958.1"/>
    </source>
</evidence>